<feature type="compositionally biased region" description="Polar residues" evidence="1">
    <location>
        <begin position="70"/>
        <end position="81"/>
    </location>
</feature>
<reference evidence="2 3" key="1">
    <citation type="submission" date="2022-03" db="EMBL/GenBank/DDBJ databases">
        <authorList>
            <person name="Macdonald S."/>
            <person name="Ahmed S."/>
            <person name="Newling K."/>
        </authorList>
    </citation>
    <scope>NUCLEOTIDE SEQUENCE [LARGE SCALE GENOMIC DNA]</scope>
</reference>
<name>A0ABC8K4U8_ERUVS</name>
<protein>
    <submittedName>
        <fullName evidence="2">Uncharacterized protein</fullName>
    </submittedName>
</protein>
<dbReference type="Proteomes" id="UP001642260">
    <property type="component" value="Unassembled WGS sequence"/>
</dbReference>
<dbReference type="EMBL" id="CAKOAT010152376">
    <property type="protein sequence ID" value="CAH8343997.1"/>
    <property type="molecule type" value="Genomic_DNA"/>
</dbReference>
<keyword evidence="3" id="KW-1185">Reference proteome</keyword>
<evidence type="ECO:0000256" key="1">
    <source>
        <dbReference type="SAM" id="MobiDB-lite"/>
    </source>
</evidence>
<proteinExistence type="predicted"/>
<comment type="caution">
    <text evidence="2">The sequence shown here is derived from an EMBL/GenBank/DDBJ whole genome shotgun (WGS) entry which is preliminary data.</text>
</comment>
<feature type="compositionally biased region" description="Basic and acidic residues" evidence="1">
    <location>
        <begin position="100"/>
        <end position="117"/>
    </location>
</feature>
<feature type="region of interest" description="Disordered" evidence="1">
    <location>
        <begin position="70"/>
        <end position="133"/>
    </location>
</feature>
<evidence type="ECO:0000313" key="2">
    <source>
        <dbReference type="EMBL" id="CAH8343997.1"/>
    </source>
</evidence>
<organism evidence="2 3">
    <name type="scientific">Eruca vesicaria subsp. sativa</name>
    <name type="common">Garden rocket</name>
    <name type="synonym">Eruca sativa</name>
    <dbReference type="NCBI Taxonomy" id="29727"/>
    <lineage>
        <taxon>Eukaryota</taxon>
        <taxon>Viridiplantae</taxon>
        <taxon>Streptophyta</taxon>
        <taxon>Embryophyta</taxon>
        <taxon>Tracheophyta</taxon>
        <taxon>Spermatophyta</taxon>
        <taxon>Magnoliopsida</taxon>
        <taxon>eudicotyledons</taxon>
        <taxon>Gunneridae</taxon>
        <taxon>Pentapetalae</taxon>
        <taxon>rosids</taxon>
        <taxon>malvids</taxon>
        <taxon>Brassicales</taxon>
        <taxon>Brassicaceae</taxon>
        <taxon>Brassiceae</taxon>
        <taxon>Eruca</taxon>
    </lineage>
</organism>
<gene>
    <name evidence="2" type="ORF">ERUC_LOCUS16240</name>
</gene>
<sequence length="133" mass="14803">MKDEKAIAKEILLEHLVSCLKTEVELKEKELEHERKVTKELESRIMFQIENGDLSQTQIDYLKACLSNQQLDTQHSSTSGINEPVLGDDIPKASDVAPDEGGRNMKPSDDVDDEMKKTYHQGESSKSGGADDA</sequence>
<dbReference type="AlphaFoldDB" id="A0ABC8K4U8"/>
<accession>A0ABC8K4U8</accession>
<evidence type="ECO:0000313" key="3">
    <source>
        <dbReference type="Proteomes" id="UP001642260"/>
    </source>
</evidence>